<proteinExistence type="predicted"/>
<organism evidence="2">
    <name type="scientific">Syllis sp. JYC-2022</name>
    <dbReference type="NCBI Taxonomy" id="2928755"/>
    <lineage>
        <taxon>Eukaryota</taxon>
        <taxon>Metazoa</taxon>
        <taxon>Spiralia</taxon>
        <taxon>Lophotrochozoa</taxon>
        <taxon>Annelida</taxon>
        <taxon>Polychaeta</taxon>
        <taxon>Errantia</taxon>
        <taxon>Phyllodocida</taxon>
        <taxon>Syllidae</taxon>
        <taxon>Syllis</taxon>
    </lineage>
</organism>
<protein>
    <submittedName>
        <fullName evidence="2">NADH dehydrogenase subunit 6</fullName>
    </submittedName>
</protein>
<keyword evidence="1" id="KW-0812">Transmembrane</keyword>
<keyword evidence="2" id="KW-0496">Mitochondrion</keyword>
<keyword evidence="1" id="KW-1133">Transmembrane helix</keyword>
<geneLocation type="mitochondrion" evidence="2"/>
<feature type="transmembrane region" description="Helical" evidence="1">
    <location>
        <begin position="47"/>
        <end position="69"/>
    </location>
</feature>
<gene>
    <name evidence="2" type="primary">nad6</name>
</gene>
<name>A0A976X6F2_9ANNE</name>
<dbReference type="AlphaFoldDB" id="A0A976X6F2"/>
<reference evidence="2" key="1">
    <citation type="submission" date="2022-04" db="EMBL/GenBank/DDBJ databases">
        <authorList>
            <person name="Chae J.Y."/>
            <person name="Kim M.-S."/>
        </authorList>
    </citation>
    <scope>NUCLEOTIDE SEQUENCE</scope>
</reference>
<keyword evidence="1" id="KW-0472">Membrane</keyword>
<feature type="transmembrane region" description="Helical" evidence="1">
    <location>
        <begin position="125"/>
        <end position="145"/>
    </location>
</feature>
<accession>A0A976X6F2</accession>
<feature type="transmembrane region" description="Helical" evidence="1">
    <location>
        <begin position="6"/>
        <end position="35"/>
    </location>
</feature>
<feature type="transmembrane region" description="Helical" evidence="1">
    <location>
        <begin position="75"/>
        <end position="95"/>
    </location>
</feature>
<evidence type="ECO:0000313" key="2">
    <source>
        <dbReference type="EMBL" id="URP31067.1"/>
    </source>
</evidence>
<dbReference type="EMBL" id="ON312495">
    <property type="protein sequence ID" value="URP31067.1"/>
    <property type="molecule type" value="Genomic_DNA"/>
</dbReference>
<sequence>MLKITTLIIISMAIVLSIIPTPLTLGGFMLLMTILSTNITAMLTNSWLAMAIFLVYVGGLLVLFAYFLAIQPNQLTTVSTFMLLSLSTFLLLFMISKTSYTTSFYSFFSDMVSMTYIMSEMNLHLVILLGIILLLILVVVVKITHTKSGPLRPFM</sequence>
<evidence type="ECO:0000256" key="1">
    <source>
        <dbReference type="SAM" id="Phobius"/>
    </source>
</evidence>